<evidence type="ECO:0000313" key="3">
    <source>
        <dbReference type="Proteomes" id="UP000285596"/>
    </source>
</evidence>
<keyword evidence="1" id="KW-0472">Membrane</keyword>
<proteinExistence type="predicted"/>
<reference evidence="2 3" key="1">
    <citation type="submission" date="2018-08" db="EMBL/GenBank/DDBJ databases">
        <title>Streptomyces globisporus 1912-4Crt, whole genome shotgun sequence.</title>
        <authorList>
            <person name="Matselyukh B."/>
        </authorList>
    </citation>
    <scope>NUCLEOTIDE SEQUENCE [LARGE SCALE GENOMIC DNA]</scope>
    <source>
        <strain evidence="2 3">1912-4Crt</strain>
    </source>
</reference>
<evidence type="ECO:0008006" key="4">
    <source>
        <dbReference type="Google" id="ProtNLM"/>
    </source>
</evidence>
<organism evidence="2 3">
    <name type="scientific">Streptomyces globisporus</name>
    <dbReference type="NCBI Taxonomy" id="1908"/>
    <lineage>
        <taxon>Bacteria</taxon>
        <taxon>Bacillati</taxon>
        <taxon>Actinomycetota</taxon>
        <taxon>Actinomycetes</taxon>
        <taxon>Kitasatosporales</taxon>
        <taxon>Streptomycetaceae</taxon>
        <taxon>Streptomyces</taxon>
    </lineage>
</organism>
<keyword evidence="1" id="KW-0812">Transmembrane</keyword>
<evidence type="ECO:0000313" key="2">
    <source>
        <dbReference type="EMBL" id="ROV70437.1"/>
    </source>
</evidence>
<keyword evidence="1" id="KW-1133">Transmembrane helix</keyword>
<dbReference type="AlphaFoldDB" id="A0A423V798"/>
<comment type="caution">
    <text evidence="2">The sequence shown here is derived from an EMBL/GenBank/DDBJ whole genome shotgun (WGS) entry which is preliminary data.</text>
</comment>
<sequence length="188" mass="20248">MLRDLAAWLARKPVASPGAHRAIPHSADSRSVIWTIAAVDLVTSIAVDAMIPHAYRPLHLVWVILSLVVTVGFCAMTLRAPHLVGEHTLHLRTGPFRALVIPINQIQAVRAAHGMTQGHGLRRSPDHDDAVACSVSSATTMTLELAEPFPVQLRKGEPVMARRVTFTADRPAAAAEVIRAAMRGSTQA</sequence>
<protein>
    <recommendedName>
        <fullName evidence="4">DUF304 domain-containing protein</fullName>
    </recommendedName>
</protein>
<dbReference type="Proteomes" id="UP000285596">
    <property type="component" value="Unassembled WGS sequence"/>
</dbReference>
<accession>A0A423V798</accession>
<gene>
    <name evidence="2" type="ORF">D3105_00905</name>
</gene>
<dbReference type="EMBL" id="QWFA01000002">
    <property type="protein sequence ID" value="ROV70437.1"/>
    <property type="molecule type" value="Genomic_DNA"/>
</dbReference>
<name>A0A423V798_STRGL</name>
<evidence type="ECO:0000256" key="1">
    <source>
        <dbReference type="SAM" id="Phobius"/>
    </source>
</evidence>
<feature type="transmembrane region" description="Helical" evidence="1">
    <location>
        <begin position="58"/>
        <end position="78"/>
    </location>
</feature>